<proteinExistence type="predicted"/>
<sequence length="296" mass="33564">MTVARNESDLTIGLALRAAAVKECRSLQRSLALKKQRHENIHRARKSCRRLRSLLAFVAPPPTRQVAALDNALRQLLRGFSGLRDAHIAKRTAKSLASAHEARLTPALLDALRNHSTKLLRDALKADPDWRRKRSKVERLTTKLQSLPWQDVTPSQIKEVIGHSAKRVRKARKKAMDERTPDAFHRWRRRARKLRYELELASKARRAASMKNARSKRYAERAKKLLLVTDRLGWRQDFQVFLQTLDALADTCADAAALSHALKRKSSDLSSQTALSTLKGKALRAYVAQDSSHLGR</sequence>
<protein>
    <submittedName>
        <fullName evidence="2">CHAD domain-containing protein</fullName>
    </submittedName>
</protein>
<dbReference type="PANTHER" id="PTHR39339">
    <property type="entry name" value="SLR1444 PROTEIN"/>
    <property type="match status" value="1"/>
</dbReference>
<comment type="caution">
    <text evidence="2">The sequence shown here is derived from an EMBL/GenBank/DDBJ whole genome shotgun (WGS) entry which is preliminary data.</text>
</comment>
<dbReference type="PANTHER" id="PTHR39339:SF1">
    <property type="entry name" value="CHAD DOMAIN-CONTAINING PROTEIN"/>
    <property type="match status" value="1"/>
</dbReference>
<evidence type="ECO:0000259" key="1">
    <source>
        <dbReference type="PROSITE" id="PS51708"/>
    </source>
</evidence>
<organism evidence="2 3">
    <name type="scientific">Dyella dinghuensis</name>
    <dbReference type="NCBI Taxonomy" id="1920169"/>
    <lineage>
        <taxon>Bacteria</taxon>
        <taxon>Pseudomonadati</taxon>
        <taxon>Pseudomonadota</taxon>
        <taxon>Gammaproteobacteria</taxon>
        <taxon>Lysobacterales</taxon>
        <taxon>Rhodanobacteraceae</taxon>
        <taxon>Dyella</taxon>
    </lineage>
</organism>
<accession>A0A432LXH1</accession>
<evidence type="ECO:0000313" key="2">
    <source>
        <dbReference type="EMBL" id="RUL66781.1"/>
    </source>
</evidence>
<dbReference type="Pfam" id="PF05235">
    <property type="entry name" value="CHAD"/>
    <property type="match status" value="1"/>
</dbReference>
<dbReference type="InterPro" id="IPR007899">
    <property type="entry name" value="CHAD_dom"/>
</dbReference>
<dbReference type="SMART" id="SM00880">
    <property type="entry name" value="CHAD"/>
    <property type="match status" value="1"/>
</dbReference>
<reference evidence="2 3" key="1">
    <citation type="submission" date="2018-12" db="EMBL/GenBank/DDBJ databases">
        <title>Dyella dinghuensis sp. nov. DHOA06 and Dyella choica sp. nov. 4M-K27, isolated from forest soil.</title>
        <authorList>
            <person name="Qiu L.-H."/>
            <person name="Gao Z.-H."/>
        </authorList>
    </citation>
    <scope>NUCLEOTIDE SEQUENCE [LARGE SCALE GENOMIC DNA]</scope>
    <source>
        <strain evidence="2 3">DHOA06</strain>
    </source>
</reference>
<keyword evidence="3" id="KW-1185">Reference proteome</keyword>
<gene>
    <name evidence="2" type="ORF">EKH79_02930</name>
</gene>
<dbReference type="InterPro" id="IPR038186">
    <property type="entry name" value="CHAD_dom_sf"/>
</dbReference>
<feature type="domain" description="CHAD" evidence="1">
    <location>
        <begin position="9"/>
        <end position="284"/>
    </location>
</feature>
<dbReference type="RefSeq" id="WP_126672280.1">
    <property type="nucleotide sequence ID" value="NZ_RYZR01000002.1"/>
</dbReference>
<dbReference type="Proteomes" id="UP000267077">
    <property type="component" value="Unassembled WGS sequence"/>
</dbReference>
<dbReference type="OrthoDB" id="5956095at2"/>
<name>A0A432LXH1_9GAMM</name>
<dbReference type="PROSITE" id="PS51708">
    <property type="entry name" value="CHAD"/>
    <property type="match status" value="1"/>
</dbReference>
<dbReference type="EMBL" id="RYZR01000002">
    <property type="protein sequence ID" value="RUL66781.1"/>
    <property type="molecule type" value="Genomic_DNA"/>
</dbReference>
<evidence type="ECO:0000313" key="3">
    <source>
        <dbReference type="Proteomes" id="UP000267077"/>
    </source>
</evidence>
<dbReference type="Gene3D" id="1.40.20.10">
    <property type="entry name" value="CHAD domain"/>
    <property type="match status" value="1"/>
</dbReference>
<dbReference type="AlphaFoldDB" id="A0A432LXH1"/>